<gene>
    <name evidence="6" type="ordered locus">Ccur_01090</name>
</gene>
<feature type="domain" description="HTH crp-type" evidence="5">
    <location>
        <begin position="159"/>
        <end position="224"/>
    </location>
</feature>
<evidence type="ECO:0000256" key="1">
    <source>
        <dbReference type="ARBA" id="ARBA00023015"/>
    </source>
</evidence>
<protein>
    <submittedName>
        <fullName evidence="6">Transcriptional regulator, crp family</fullName>
    </submittedName>
</protein>
<dbReference type="RefSeq" id="WP_012802531.1">
    <property type="nucleotide sequence ID" value="NC_013170.1"/>
</dbReference>
<evidence type="ECO:0000259" key="5">
    <source>
        <dbReference type="PROSITE" id="PS51063"/>
    </source>
</evidence>
<dbReference type="Pfam" id="PF00027">
    <property type="entry name" value="cNMP_binding"/>
    <property type="match status" value="1"/>
</dbReference>
<reference evidence="6 7" key="1">
    <citation type="journal article" date="2009" name="Stand. Genomic Sci.">
        <title>Complete genome sequence of Cryptobacterium curtum type strain (12-3).</title>
        <authorList>
            <person name="Mavrommatis K."/>
            <person name="Pukall R."/>
            <person name="Rohde C."/>
            <person name="Chen F."/>
            <person name="Sims D."/>
            <person name="Brettin T."/>
            <person name="Kuske C."/>
            <person name="Detter J.C."/>
            <person name="Han C."/>
            <person name="Lapidus A."/>
            <person name="Copeland A."/>
            <person name="Glavina Del Rio T."/>
            <person name="Nolan M."/>
            <person name="Lucas S."/>
            <person name="Tice H."/>
            <person name="Cheng J.F."/>
            <person name="Bruce D."/>
            <person name="Goodwin L."/>
            <person name="Pitluck S."/>
            <person name="Ovchinnikova G."/>
            <person name="Pati A."/>
            <person name="Ivanova N."/>
            <person name="Chen A."/>
            <person name="Palaniappan K."/>
            <person name="Chain P."/>
            <person name="D'haeseleer P."/>
            <person name="Goker M."/>
            <person name="Bristow J."/>
            <person name="Eisen J.A."/>
            <person name="Markowitz V."/>
            <person name="Hugenholtz P."/>
            <person name="Rohde M."/>
            <person name="Klenk H.P."/>
            <person name="Kyrpides N.C."/>
        </authorList>
    </citation>
    <scope>NUCLEOTIDE SEQUENCE [LARGE SCALE GENOMIC DNA]</scope>
    <source>
        <strain evidence="7">ATCC 700683 / DSM 15641 / 12-3</strain>
    </source>
</reference>
<dbReference type="Pfam" id="PF13545">
    <property type="entry name" value="HTH_Crp_2"/>
    <property type="match status" value="1"/>
</dbReference>
<dbReference type="PROSITE" id="PS51063">
    <property type="entry name" value="HTH_CRP_2"/>
    <property type="match status" value="1"/>
</dbReference>
<feature type="domain" description="Cyclic nucleotide-binding" evidence="4">
    <location>
        <begin position="18"/>
        <end position="141"/>
    </location>
</feature>
<dbReference type="GO" id="GO:0003677">
    <property type="term" value="F:DNA binding"/>
    <property type="evidence" value="ECO:0007669"/>
    <property type="project" value="UniProtKB-KW"/>
</dbReference>
<dbReference type="SUPFAM" id="SSF51206">
    <property type="entry name" value="cAMP-binding domain-like"/>
    <property type="match status" value="1"/>
</dbReference>
<dbReference type="HOGENOM" id="CLU_075053_4_1_11"/>
<dbReference type="Proteomes" id="UP000000954">
    <property type="component" value="Chromosome"/>
</dbReference>
<dbReference type="EMBL" id="CP001682">
    <property type="protein sequence ID" value="ACU93842.1"/>
    <property type="molecule type" value="Genomic_DNA"/>
</dbReference>
<proteinExistence type="predicted"/>
<dbReference type="Gene3D" id="2.60.120.10">
    <property type="entry name" value="Jelly Rolls"/>
    <property type="match status" value="1"/>
</dbReference>
<evidence type="ECO:0000259" key="4">
    <source>
        <dbReference type="PROSITE" id="PS50042"/>
    </source>
</evidence>
<evidence type="ECO:0000313" key="6">
    <source>
        <dbReference type="EMBL" id="ACU93842.1"/>
    </source>
</evidence>
<dbReference type="PANTHER" id="PTHR24567">
    <property type="entry name" value="CRP FAMILY TRANSCRIPTIONAL REGULATORY PROTEIN"/>
    <property type="match status" value="1"/>
</dbReference>
<dbReference type="InterPro" id="IPR018490">
    <property type="entry name" value="cNMP-bd_dom_sf"/>
</dbReference>
<keyword evidence="7" id="KW-1185">Reference proteome</keyword>
<accession>C7MLN6</accession>
<dbReference type="InterPro" id="IPR000595">
    <property type="entry name" value="cNMP-bd_dom"/>
</dbReference>
<dbReference type="SUPFAM" id="SSF46785">
    <property type="entry name" value="Winged helix' DNA-binding domain"/>
    <property type="match status" value="1"/>
</dbReference>
<name>C7MLN6_CRYCD</name>
<dbReference type="KEGG" id="ccu:Ccur_01090"/>
<dbReference type="InterPro" id="IPR012318">
    <property type="entry name" value="HTH_CRP"/>
</dbReference>
<evidence type="ECO:0000256" key="2">
    <source>
        <dbReference type="ARBA" id="ARBA00023125"/>
    </source>
</evidence>
<dbReference type="GO" id="GO:0003700">
    <property type="term" value="F:DNA-binding transcription factor activity"/>
    <property type="evidence" value="ECO:0007669"/>
    <property type="project" value="TreeGrafter"/>
</dbReference>
<evidence type="ECO:0000313" key="7">
    <source>
        <dbReference type="Proteomes" id="UP000000954"/>
    </source>
</evidence>
<organism evidence="6 7">
    <name type="scientific">Cryptobacterium curtum (strain ATCC 700683 / DSM 15641 / CCUG 43107 / 12-3)</name>
    <dbReference type="NCBI Taxonomy" id="469378"/>
    <lineage>
        <taxon>Bacteria</taxon>
        <taxon>Bacillati</taxon>
        <taxon>Actinomycetota</taxon>
        <taxon>Coriobacteriia</taxon>
        <taxon>Eggerthellales</taxon>
        <taxon>Eggerthellaceae</taxon>
        <taxon>Cryptobacterium</taxon>
    </lineage>
</organism>
<evidence type="ECO:0000256" key="3">
    <source>
        <dbReference type="ARBA" id="ARBA00023163"/>
    </source>
</evidence>
<dbReference type="InterPro" id="IPR050397">
    <property type="entry name" value="Env_Response_Regulators"/>
</dbReference>
<dbReference type="CDD" id="cd00038">
    <property type="entry name" value="CAP_ED"/>
    <property type="match status" value="1"/>
</dbReference>
<sequence length="224" mass="24753">MTEAFNDETIGILQRSVLFQGVSPHEMHEVLSCLGARCVAFEKDERIFRVGDGVDTLGVVLSGSVLVGSEDYWGNGNIIARIGPGGLFAEAFACLPDEASTVNVVAASACRIAFLDVRRITDTCVSSCAYHQRIIRNLLMVLARKNLTLTRKVEHVTKRTTREKVLAYLSSCSQQAGSSRFDIPFNRQQLADYLAVERSALSSCLGKMQREGLISFKKNRFELK</sequence>
<keyword evidence="2" id="KW-0238">DNA-binding</keyword>
<dbReference type="AlphaFoldDB" id="C7MLN6"/>
<keyword evidence="1" id="KW-0805">Transcription regulation</keyword>
<dbReference type="InterPro" id="IPR036390">
    <property type="entry name" value="WH_DNA-bd_sf"/>
</dbReference>
<dbReference type="GO" id="GO:0005829">
    <property type="term" value="C:cytosol"/>
    <property type="evidence" value="ECO:0007669"/>
    <property type="project" value="TreeGrafter"/>
</dbReference>
<dbReference type="InterPro" id="IPR014710">
    <property type="entry name" value="RmlC-like_jellyroll"/>
</dbReference>
<dbReference type="SMART" id="SM00100">
    <property type="entry name" value="cNMP"/>
    <property type="match status" value="1"/>
</dbReference>
<keyword evidence="3" id="KW-0804">Transcription</keyword>
<dbReference type="eggNOG" id="COG0664">
    <property type="taxonomic scope" value="Bacteria"/>
</dbReference>
<dbReference type="OrthoDB" id="9774616at2"/>
<dbReference type="STRING" id="469378.Ccur_01090"/>
<dbReference type="PROSITE" id="PS50042">
    <property type="entry name" value="CNMP_BINDING_3"/>
    <property type="match status" value="1"/>
</dbReference>
<dbReference type="PANTHER" id="PTHR24567:SF26">
    <property type="entry name" value="REGULATORY PROTEIN YEIL"/>
    <property type="match status" value="1"/>
</dbReference>